<dbReference type="Gene3D" id="3.40.309.10">
    <property type="entry name" value="Aldehyde Dehydrogenase, Chain A, domain 2"/>
    <property type="match status" value="1"/>
</dbReference>
<dbReference type="InterPro" id="IPR016160">
    <property type="entry name" value="Ald_DH_CS_CYS"/>
</dbReference>
<evidence type="ECO:0000256" key="2">
    <source>
        <dbReference type="ARBA" id="ARBA00011738"/>
    </source>
</evidence>
<accession>A0A9X2APW3</accession>
<evidence type="ECO:0000259" key="8">
    <source>
        <dbReference type="Pfam" id="PF00171"/>
    </source>
</evidence>
<dbReference type="InterPro" id="IPR015590">
    <property type="entry name" value="Aldehyde_DH_dom"/>
</dbReference>
<dbReference type="PANTHER" id="PTHR43353:SF5">
    <property type="entry name" value="SUCCINATE-SEMIALDEHYDE DEHYDROGENASE, MITOCHONDRIAL"/>
    <property type="match status" value="1"/>
</dbReference>
<dbReference type="AlphaFoldDB" id="A0A9X2APW3"/>
<comment type="subunit">
    <text evidence="2">Homodimer.</text>
</comment>
<evidence type="ECO:0000313" key="10">
    <source>
        <dbReference type="Proteomes" id="UP001139447"/>
    </source>
</evidence>
<comment type="function">
    <text evidence="5">Involved in the toluene-4-sulfonate degradation pathway. Does not discriminate between the sulfonate and the carboxyl substituents and can also be involved in the p-toluenecarboxylate degradation pathway.</text>
</comment>
<keyword evidence="10" id="KW-1185">Reference proteome</keyword>
<dbReference type="GO" id="GO:0009450">
    <property type="term" value="P:gamma-aminobutyric acid catabolic process"/>
    <property type="evidence" value="ECO:0007669"/>
    <property type="project" value="TreeGrafter"/>
</dbReference>
<dbReference type="InterPro" id="IPR050740">
    <property type="entry name" value="Aldehyde_DH_Superfamily"/>
</dbReference>
<dbReference type="RefSeq" id="WP_243304781.1">
    <property type="nucleotide sequence ID" value="NZ_JALGBI010000001.1"/>
</dbReference>
<evidence type="ECO:0000256" key="4">
    <source>
        <dbReference type="ARBA" id="ARBA00051407"/>
    </source>
</evidence>
<protein>
    <recommendedName>
        <fullName evidence="6">4-(hydroxymethyl)benzenesulfonate dehydrogenase</fullName>
        <ecNumber evidence="6">1.1.1.257</ecNumber>
    </recommendedName>
    <alternativeName>
        <fullName evidence="7">Toluenesulfonate aldehyde dehydrogenase TsaD</fullName>
    </alternativeName>
</protein>
<comment type="caution">
    <text evidence="9">The sequence shown here is derived from an EMBL/GenBank/DDBJ whole genome shotgun (WGS) entry which is preliminary data.</text>
</comment>
<dbReference type="FunFam" id="3.40.605.10:FF:000007">
    <property type="entry name" value="NAD/NADP-dependent betaine aldehyde dehydrogenase"/>
    <property type="match status" value="1"/>
</dbReference>
<evidence type="ECO:0000256" key="3">
    <source>
        <dbReference type="ARBA" id="ARBA00023002"/>
    </source>
</evidence>
<organism evidence="9 10">
    <name type="scientific">Variovorax terrae</name>
    <dbReference type="NCBI Taxonomy" id="2923278"/>
    <lineage>
        <taxon>Bacteria</taxon>
        <taxon>Pseudomonadati</taxon>
        <taxon>Pseudomonadota</taxon>
        <taxon>Betaproteobacteria</taxon>
        <taxon>Burkholderiales</taxon>
        <taxon>Comamonadaceae</taxon>
        <taxon>Variovorax</taxon>
    </lineage>
</organism>
<dbReference type="InterPro" id="IPR016163">
    <property type="entry name" value="Ald_DH_C"/>
</dbReference>
<dbReference type="InterPro" id="IPR016162">
    <property type="entry name" value="Ald_DH_N"/>
</dbReference>
<dbReference type="GO" id="GO:0004777">
    <property type="term" value="F:succinate-semialdehyde dehydrogenase (NAD+) activity"/>
    <property type="evidence" value="ECO:0007669"/>
    <property type="project" value="TreeGrafter"/>
</dbReference>
<feature type="domain" description="Aldehyde dehydrogenase" evidence="8">
    <location>
        <begin position="15"/>
        <end position="474"/>
    </location>
</feature>
<dbReference type="Gene3D" id="3.40.605.10">
    <property type="entry name" value="Aldehyde Dehydrogenase, Chain A, domain 1"/>
    <property type="match status" value="1"/>
</dbReference>
<keyword evidence="3" id="KW-0560">Oxidoreductase</keyword>
<dbReference type="InterPro" id="IPR016161">
    <property type="entry name" value="Ald_DH/histidinol_DH"/>
</dbReference>
<dbReference type="GO" id="GO:0018462">
    <property type="term" value="F:4-(hydroxymethyl)benzenesulfonate dehydrogenase activity"/>
    <property type="evidence" value="ECO:0007669"/>
    <property type="project" value="UniProtKB-EC"/>
</dbReference>
<dbReference type="PANTHER" id="PTHR43353">
    <property type="entry name" value="SUCCINATE-SEMIALDEHYDE DEHYDROGENASE, MITOCHONDRIAL"/>
    <property type="match status" value="1"/>
</dbReference>
<comment type="similarity">
    <text evidence="1">Belongs to the aldehyde dehydrogenase family.</text>
</comment>
<evidence type="ECO:0000256" key="1">
    <source>
        <dbReference type="ARBA" id="ARBA00009986"/>
    </source>
</evidence>
<dbReference type="FunFam" id="3.40.309.10:FF:000009">
    <property type="entry name" value="Aldehyde dehydrogenase A"/>
    <property type="match status" value="1"/>
</dbReference>
<name>A0A9X2APW3_9BURK</name>
<comment type="catalytic activity">
    <reaction evidence="4">
        <text>4-(hydroxymethyl)benzenesulfonate + NAD(+) = 4-formylbenzenesulfonate + NADH + H(+)</text>
        <dbReference type="Rhea" id="RHEA:24412"/>
        <dbReference type="ChEBI" id="CHEBI:11944"/>
        <dbReference type="ChEBI" id="CHEBI:11987"/>
        <dbReference type="ChEBI" id="CHEBI:15378"/>
        <dbReference type="ChEBI" id="CHEBI:57540"/>
        <dbReference type="ChEBI" id="CHEBI:57945"/>
        <dbReference type="EC" id="1.1.1.257"/>
    </reaction>
</comment>
<dbReference type="EMBL" id="JALGBI010000001">
    <property type="protein sequence ID" value="MCJ0762486.1"/>
    <property type="molecule type" value="Genomic_DNA"/>
</dbReference>
<dbReference type="EC" id="1.1.1.257" evidence="6"/>
<gene>
    <name evidence="9" type="ORF">MMF98_04605</name>
</gene>
<dbReference type="Pfam" id="PF00171">
    <property type="entry name" value="Aldedh"/>
    <property type="match status" value="1"/>
</dbReference>
<evidence type="ECO:0000256" key="6">
    <source>
        <dbReference type="ARBA" id="ARBA00066857"/>
    </source>
</evidence>
<dbReference type="Proteomes" id="UP001139447">
    <property type="component" value="Unassembled WGS sequence"/>
</dbReference>
<reference evidence="9" key="1">
    <citation type="submission" date="2022-03" db="EMBL/GenBank/DDBJ databases">
        <authorList>
            <person name="Woo C.Y."/>
        </authorList>
    </citation>
    <scope>NUCLEOTIDE SEQUENCE</scope>
    <source>
        <strain evidence="9">CYS-02</strain>
    </source>
</reference>
<dbReference type="SUPFAM" id="SSF53720">
    <property type="entry name" value="ALDH-like"/>
    <property type="match status" value="1"/>
</dbReference>
<proteinExistence type="inferred from homology"/>
<evidence type="ECO:0000256" key="5">
    <source>
        <dbReference type="ARBA" id="ARBA00056807"/>
    </source>
</evidence>
<evidence type="ECO:0000313" key="9">
    <source>
        <dbReference type="EMBL" id="MCJ0762486.1"/>
    </source>
</evidence>
<dbReference type="PROSITE" id="PS00070">
    <property type="entry name" value="ALDEHYDE_DEHYDR_CYS"/>
    <property type="match status" value="1"/>
</dbReference>
<sequence length="477" mass="50279">MSSYSTPQQYIAGRWREGRGAASLHVTNPANGEVLATYAAAHPQDIDEALSAAQDGFSRWSALTALDRSACLRKAAALLRERAPLLGLQLTLEQGKPLAESGREIEQAAQMLEWFAEEGRRCYGHTIPSRWPTTRFHTLRQPIGPVAAFTPWNFPVMLSASKLGAALAAGCSVVLKPAEETPLAVSGLVRCLVEAGVPANAVQLLLGVPAEVSSALIASPTIRKVSFTGSQAVGRQIAALAGQHLKPVTLELGGHAPVIVCADADPLAAVQTLVQIKLRNAGQICANPSRFFVHRSRYEAFVAAFASVARATRMGDGRDAATTMGPLASERRVRAVRALVDDARAQGARLVCGGEPGPGLGFFYAPTVLAEVPAHARIMQEEPFGPLVPVAPFDTLDEAIGLANSLPVGLAAFGFTQDLHSARRIGEEVRAGAVALNTVALMQPETPFGGVLDSGIGRENGLQGIEPYLTTRTIATA</sequence>
<evidence type="ECO:0000256" key="7">
    <source>
        <dbReference type="ARBA" id="ARBA00079883"/>
    </source>
</evidence>
<dbReference type="CDD" id="cd07103">
    <property type="entry name" value="ALDH_F5_SSADH_GabD"/>
    <property type="match status" value="1"/>
</dbReference>